<feature type="transmembrane region" description="Helical" evidence="10">
    <location>
        <begin position="564"/>
        <end position="583"/>
    </location>
</feature>
<dbReference type="PANTHER" id="PTHR31064:SF30">
    <property type="entry name" value="HIGH-AFFINITY POTASSIUM TRANSPORT PROTEIN-RELATED"/>
    <property type="match status" value="1"/>
</dbReference>
<keyword evidence="8 10" id="KW-0406">Ion transport</keyword>
<dbReference type="GeneID" id="77725099"/>
<feature type="compositionally biased region" description="Polar residues" evidence="11">
    <location>
        <begin position="809"/>
        <end position="821"/>
    </location>
</feature>
<keyword evidence="6 10" id="KW-0630">Potassium</keyword>
<accession>A0AA38H425</accession>
<gene>
    <name evidence="12" type="ORF">MKK02DRAFT_18132</name>
</gene>
<feature type="transmembrane region" description="Helical" evidence="10">
    <location>
        <begin position="393"/>
        <end position="417"/>
    </location>
</feature>
<organism evidence="12 13">
    <name type="scientific">Dioszegia hungarica</name>
    <dbReference type="NCBI Taxonomy" id="4972"/>
    <lineage>
        <taxon>Eukaryota</taxon>
        <taxon>Fungi</taxon>
        <taxon>Dikarya</taxon>
        <taxon>Basidiomycota</taxon>
        <taxon>Agaricomycotina</taxon>
        <taxon>Tremellomycetes</taxon>
        <taxon>Tremellales</taxon>
        <taxon>Bulleribasidiaceae</taxon>
        <taxon>Dioszegia</taxon>
    </lineage>
</organism>
<dbReference type="InterPro" id="IPR004773">
    <property type="entry name" value="K/Na_transp_Trk1/HKT1"/>
</dbReference>
<dbReference type="EMBL" id="JAKWFO010000008">
    <property type="protein sequence ID" value="KAI9633595.1"/>
    <property type="molecule type" value="Genomic_DNA"/>
</dbReference>
<sequence length="821" mass="91347">MPRLQLRSKLSTVYNYILDSLNFYRIHLLCFTFIPLILSGIVYGISTAYPIAFIDCLFVCVSAMTVTGLVTINLSTLSTLQQVFLFFLMNIGGLAFVSILMIVARLHFFRQKFRHVIEEQRRRDSKRGTGFNLSRTLSRVNPTEGMKEVKRRMSSSLRMGNKVDSPTGEGPSTSIGYTPAGDGSSTHSSVELKSVQPSSSKKTMASGKIEKVMIRRVDGGGSGVLNHMGEYGSSSNDIPGETPAAMTDLDPSTATSNKASYTGQTDLQRTATGRSHASALARTHSLRRDTSGSEPDYKTTGFGGFPTPYEIGKRIFYKAFPRRAEALERSMTMPRTTTVGSRGAAGAESSRGVDKEVDYLTFTARIGRNSRFQGLTSEQIEELGGVEYRALKLLLRIVICYWAFLQLSAFIIIAPYISAGDRYQYVFDAQPNTMNIWFFSIFQSVSAFTNTGMSMADLSLIPFQDAHLMNLCECTRYFLIFSLRLTVWTFYKMVPKNSRTRESLKFLLDHPRRCFVYMFPSTQTYVLAMVMASLYFFDFFFFLVLDIGTPAIDDIPVGTRISAALVQSAAVRTAGFAIVPLAALAPAVKLMYVIMMYIAAFPIAISVRATNVYEERSLGVYGEEDNVEHKGYNEKGVQAVAKYVGWHARRQLAFDMWWLALALWLVCIIERGNLVNPENSGWFNIFNVIFELVSAYGTVGLSLGIPTDNYSFCGSWSTLSKLVVILVMIRGRHRGLPIAIDRAIMLPNDYTVEEEEALEEERDRRSRRGSAIARSSSQDRAGQSLSEQARGNAKAGPGTMRTIGENAYSRETTMISSTATS</sequence>
<keyword evidence="3 10" id="KW-0813">Transport</keyword>
<feature type="transmembrane region" description="Helical" evidence="10">
    <location>
        <begin position="681"/>
        <end position="703"/>
    </location>
</feature>
<comment type="similarity">
    <text evidence="2 10">Belongs to the TrkH potassium transport family.</text>
</comment>
<protein>
    <recommendedName>
        <fullName evidence="10">Potassium transport protein</fullName>
    </recommendedName>
</protein>
<dbReference type="Proteomes" id="UP001164286">
    <property type="component" value="Unassembled WGS sequence"/>
</dbReference>
<proteinExistence type="inferred from homology"/>
<dbReference type="GO" id="GO:1990573">
    <property type="term" value="P:potassium ion import across plasma membrane"/>
    <property type="evidence" value="ECO:0007669"/>
    <property type="project" value="TreeGrafter"/>
</dbReference>
<feature type="compositionally biased region" description="Polar residues" evidence="11">
    <location>
        <begin position="250"/>
        <end position="275"/>
    </location>
</feature>
<evidence type="ECO:0000313" key="12">
    <source>
        <dbReference type="EMBL" id="KAI9633595.1"/>
    </source>
</evidence>
<feature type="compositionally biased region" description="Polar residues" evidence="11">
    <location>
        <begin position="183"/>
        <end position="203"/>
    </location>
</feature>
<dbReference type="AlphaFoldDB" id="A0AA38H425"/>
<evidence type="ECO:0000256" key="3">
    <source>
        <dbReference type="ARBA" id="ARBA00022448"/>
    </source>
</evidence>
<comment type="caution">
    <text evidence="12">The sequence shown here is derived from an EMBL/GenBank/DDBJ whole genome shotgun (WGS) entry which is preliminary data.</text>
</comment>
<evidence type="ECO:0000256" key="2">
    <source>
        <dbReference type="ARBA" id="ARBA00009137"/>
    </source>
</evidence>
<evidence type="ECO:0000256" key="10">
    <source>
        <dbReference type="PIRNR" id="PIRNR002450"/>
    </source>
</evidence>
<keyword evidence="9 10" id="KW-0472">Membrane</keyword>
<feature type="transmembrane region" description="Helical" evidence="10">
    <location>
        <begin position="24"/>
        <end position="45"/>
    </location>
</feature>
<dbReference type="GO" id="GO:0140107">
    <property type="term" value="F:high-affinity potassium ion transmembrane transporter activity"/>
    <property type="evidence" value="ECO:0007669"/>
    <property type="project" value="TreeGrafter"/>
</dbReference>
<feature type="transmembrane region" description="Helical" evidence="10">
    <location>
        <begin position="590"/>
        <end position="609"/>
    </location>
</feature>
<evidence type="ECO:0000256" key="11">
    <source>
        <dbReference type="SAM" id="MobiDB-lite"/>
    </source>
</evidence>
<feature type="compositionally biased region" description="Polar residues" evidence="11">
    <location>
        <begin position="778"/>
        <end position="789"/>
    </location>
</feature>
<evidence type="ECO:0000256" key="5">
    <source>
        <dbReference type="ARBA" id="ARBA00022692"/>
    </source>
</evidence>
<name>A0AA38H425_9TREE</name>
<dbReference type="NCBIfam" id="TIGR00934">
    <property type="entry name" value="2a38euk"/>
    <property type="match status" value="1"/>
</dbReference>
<keyword evidence="4 10" id="KW-0633">Potassium transport</keyword>
<evidence type="ECO:0000256" key="7">
    <source>
        <dbReference type="ARBA" id="ARBA00022989"/>
    </source>
</evidence>
<evidence type="ECO:0000256" key="8">
    <source>
        <dbReference type="ARBA" id="ARBA00023065"/>
    </source>
</evidence>
<dbReference type="Pfam" id="PF02386">
    <property type="entry name" value="TrkH"/>
    <property type="match status" value="1"/>
</dbReference>
<feature type="transmembrane region" description="Helical" evidence="10">
    <location>
        <begin position="652"/>
        <end position="669"/>
    </location>
</feature>
<dbReference type="InterPro" id="IPR003445">
    <property type="entry name" value="Cat_transpt"/>
</dbReference>
<evidence type="ECO:0000256" key="6">
    <source>
        <dbReference type="ARBA" id="ARBA00022958"/>
    </source>
</evidence>
<dbReference type="GO" id="GO:0030007">
    <property type="term" value="P:intracellular potassium ion homeostasis"/>
    <property type="evidence" value="ECO:0007669"/>
    <property type="project" value="UniProtKB-UniRule"/>
</dbReference>
<feature type="region of interest" description="Disordered" evidence="11">
    <location>
        <begin position="230"/>
        <end position="303"/>
    </location>
</feature>
<evidence type="ECO:0000256" key="4">
    <source>
        <dbReference type="ARBA" id="ARBA00022538"/>
    </source>
</evidence>
<feature type="region of interest" description="Disordered" evidence="11">
    <location>
        <begin position="152"/>
        <end position="206"/>
    </location>
</feature>
<dbReference type="InterPro" id="IPR015958">
    <property type="entry name" value="Trk1_fungi"/>
</dbReference>
<comment type="subcellular location">
    <subcellularLocation>
        <location evidence="1">Membrane</location>
        <topology evidence="1">Multi-pass membrane protein</topology>
    </subcellularLocation>
</comment>
<feature type="transmembrane region" description="Helical" evidence="10">
    <location>
        <begin position="52"/>
        <end position="72"/>
    </location>
</feature>
<keyword evidence="5 10" id="KW-0812">Transmembrane</keyword>
<keyword evidence="13" id="KW-1185">Reference proteome</keyword>
<dbReference type="PANTHER" id="PTHR31064">
    <property type="entry name" value="POTASSIUM TRANSPORT PROTEIN DDB_G0292412-RELATED"/>
    <property type="match status" value="1"/>
</dbReference>
<dbReference type="RefSeq" id="XP_052943372.1">
    <property type="nucleotide sequence ID" value="XM_053085898.1"/>
</dbReference>
<feature type="compositionally biased region" description="Basic and acidic residues" evidence="11">
    <location>
        <begin position="286"/>
        <end position="297"/>
    </location>
</feature>
<feature type="region of interest" description="Disordered" evidence="11">
    <location>
        <begin position="757"/>
        <end position="821"/>
    </location>
</feature>
<feature type="transmembrane region" description="Helical" evidence="10">
    <location>
        <begin position="84"/>
        <end position="104"/>
    </location>
</feature>
<feature type="transmembrane region" description="Helical" evidence="10">
    <location>
        <begin position="515"/>
        <end position="544"/>
    </location>
</feature>
<evidence type="ECO:0000256" key="1">
    <source>
        <dbReference type="ARBA" id="ARBA00004141"/>
    </source>
</evidence>
<reference evidence="12" key="1">
    <citation type="journal article" date="2022" name="G3 (Bethesda)">
        <title>High quality genome of the basidiomycete yeast Dioszegia hungarica PDD-24b-2 isolated from cloud water.</title>
        <authorList>
            <person name="Jarrige D."/>
            <person name="Haridas S."/>
            <person name="Bleykasten-Grosshans C."/>
            <person name="Joly M."/>
            <person name="Nadalig T."/>
            <person name="Sancelme M."/>
            <person name="Vuilleumier S."/>
            <person name="Grigoriev I.V."/>
            <person name="Amato P."/>
            <person name="Bringel F."/>
        </authorList>
    </citation>
    <scope>NUCLEOTIDE SEQUENCE</scope>
    <source>
        <strain evidence="12">PDD-24b-2</strain>
    </source>
</reference>
<evidence type="ECO:0000313" key="13">
    <source>
        <dbReference type="Proteomes" id="UP001164286"/>
    </source>
</evidence>
<evidence type="ECO:0000256" key="9">
    <source>
        <dbReference type="ARBA" id="ARBA00023136"/>
    </source>
</evidence>
<keyword evidence="7 10" id="KW-1133">Transmembrane helix</keyword>
<dbReference type="GO" id="GO:0005886">
    <property type="term" value="C:plasma membrane"/>
    <property type="evidence" value="ECO:0007669"/>
    <property type="project" value="InterPro"/>
</dbReference>
<dbReference type="InterPro" id="IPR051143">
    <property type="entry name" value="TrkH_K-transport"/>
</dbReference>
<dbReference type="PIRSF" id="PIRSF002450">
    <property type="entry name" value="K+_transpter_TRK"/>
    <property type="match status" value="1"/>
</dbReference>